<dbReference type="HOGENOM" id="CLU_1758610_0_0_1"/>
<dbReference type="VEuPathDB" id="FungiDB:PV07_06438"/>
<feature type="region of interest" description="Disordered" evidence="1">
    <location>
        <begin position="90"/>
        <end position="110"/>
    </location>
</feature>
<sequence length="148" mass="16145">MLDKARTSNKGSKRDAQGMCPSSLRLPAPSAKGPKPLHPPHFSSEARDWLDREANLFSPRPPNLLTRSIWRASLALPMIPNECPQARTMSNKLSRPHRTAGAGVSPGETLTRPCPHASHTIPSMHIKQFASFLAQILALLPSLSTNRG</sequence>
<evidence type="ECO:0000313" key="2">
    <source>
        <dbReference type="EMBL" id="KIW26619.1"/>
    </source>
</evidence>
<keyword evidence="3" id="KW-1185">Reference proteome</keyword>
<proteinExistence type="predicted"/>
<accession>A0A0D2CSP1</accession>
<organism evidence="2 3">
    <name type="scientific">Cladophialophora immunda</name>
    <dbReference type="NCBI Taxonomy" id="569365"/>
    <lineage>
        <taxon>Eukaryota</taxon>
        <taxon>Fungi</taxon>
        <taxon>Dikarya</taxon>
        <taxon>Ascomycota</taxon>
        <taxon>Pezizomycotina</taxon>
        <taxon>Eurotiomycetes</taxon>
        <taxon>Chaetothyriomycetidae</taxon>
        <taxon>Chaetothyriales</taxon>
        <taxon>Herpotrichiellaceae</taxon>
        <taxon>Cladophialophora</taxon>
    </lineage>
</organism>
<dbReference type="Proteomes" id="UP000054466">
    <property type="component" value="Unassembled WGS sequence"/>
</dbReference>
<evidence type="ECO:0000256" key="1">
    <source>
        <dbReference type="SAM" id="MobiDB-lite"/>
    </source>
</evidence>
<dbReference type="AlphaFoldDB" id="A0A0D2CSP1"/>
<gene>
    <name evidence="2" type="ORF">PV07_06438</name>
</gene>
<evidence type="ECO:0000313" key="3">
    <source>
        <dbReference type="Proteomes" id="UP000054466"/>
    </source>
</evidence>
<dbReference type="EMBL" id="KN847043">
    <property type="protein sequence ID" value="KIW26619.1"/>
    <property type="molecule type" value="Genomic_DNA"/>
</dbReference>
<name>A0A0D2CSP1_9EURO</name>
<protein>
    <submittedName>
        <fullName evidence="2">Uncharacterized protein</fullName>
    </submittedName>
</protein>
<dbReference type="GeneID" id="27345632"/>
<feature type="region of interest" description="Disordered" evidence="1">
    <location>
        <begin position="1"/>
        <end position="45"/>
    </location>
</feature>
<feature type="compositionally biased region" description="Basic and acidic residues" evidence="1">
    <location>
        <begin position="1"/>
        <end position="16"/>
    </location>
</feature>
<dbReference type="RefSeq" id="XP_016246835.1">
    <property type="nucleotide sequence ID" value="XM_016393416.1"/>
</dbReference>
<reference evidence="2 3" key="1">
    <citation type="submission" date="2015-01" db="EMBL/GenBank/DDBJ databases">
        <title>The Genome Sequence of Cladophialophora immunda CBS83496.</title>
        <authorList>
            <consortium name="The Broad Institute Genomics Platform"/>
            <person name="Cuomo C."/>
            <person name="de Hoog S."/>
            <person name="Gorbushina A."/>
            <person name="Stielow B."/>
            <person name="Teixiera M."/>
            <person name="Abouelleil A."/>
            <person name="Chapman S.B."/>
            <person name="Priest M."/>
            <person name="Young S.K."/>
            <person name="Wortman J."/>
            <person name="Nusbaum C."/>
            <person name="Birren B."/>
        </authorList>
    </citation>
    <scope>NUCLEOTIDE SEQUENCE [LARGE SCALE GENOMIC DNA]</scope>
    <source>
        <strain evidence="2 3">CBS 83496</strain>
    </source>
</reference>